<evidence type="ECO:0000256" key="1">
    <source>
        <dbReference type="ARBA" id="ARBA00022490"/>
    </source>
</evidence>
<dbReference type="PANTHER" id="PTHR47964:SF1">
    <property type="entry name" value="ATP-DEPENDENT DNA HELICASE HOMOLOG RECG, CHLOROPLASTIC"/>
    <property type="match status" value="1"/>
</dbReference>
<dbReference type="Pfam" id="PF00271">
    <property type="entry name" value="Helicase_C"/>
    <property type="match status" value="1"/>
</dbReference>
<dbReference type="EC" id="3.6.4.-" evidence="9"/>
<evidence type="ECO:0000256" key="3">
    <source>
        <dbReference type="ARBA" id="ARBA00022763"/>
    </source>
</evidence>
<evidence type="ECO:0000256" key="6">
    <source>
        <dbReference type="ARBA" id="ARBA00022840"/>
    </source>
</evidence>
<protein>
    <recommendedName>
        <fullName evidence="9">Transcription-repair-coupling factor</fullName>
        <shortName evidence="9">TRCF</shortName>
        <ecNumber evidence="9">3.6.4.-</ecNumber>
    </recommendedName>
</protein>
<dbReference type="InterPro" id="IPR014001">
    <property type="entry name" value="Helicase_ATP-bd"/>
</dbReference>
<keyword evidence="6 9" id="KW-0067">ATP-binding</keyword>
<evidence type="ECO:0000256" key="7">
    <source>
        <dbReference type="ARBA" id="ARBA00023125"/>
    </source>
</evidence>
<keyword evidence="3 9" id="KW-0227">DNA damage</keyword>
<dbReference type="InterPro" id="IPR003711">
    <property type="entry name" value="CarD-like/TRCF_RID"/>
</dbReference>
<keyword evidence="1 9" id="KW-0963">Cytoplasm</keyword>
<dbReference type="Pfam" id="PF03461">
    <property type="entry name" value="TRCF"/>
    <property type="match status" value="1"/>
</dbReference>
<proteinExistence type="inferred from homology"/>
<keyword evidence="13" id="KW-1185">Reference proteome</keyword>
<dbReference type="Gene3D" id="3.40.50.11180">
    <property type="match status" value="1"/>
</dbReference>
<dbReference type="SMART" id="SM00490">
    <property type="entry name" value="HELICc"/>
    <property type="match status" value="1"/>
</dbReference>
<dbReference type="InterPro" id="IPR048635">
    <property type="entry name" value="MFD_D3"/>
</dbReference>
<comment type="similarity">
    <text evidence="9">In the N-terminal section; belongs to the UvrB family.</text>
</comment>
<evidence type="ECO:0000259" key="10">
    <source>
        <dbReference type="PROSITE" id="PS51192"/>
    </source>
</evidence>
<comment type="caution">
    <text evidence="12">The sequence shown here is derived from an EMBL/GenBank/DDBJ whole genome shotgun (WGS) entry which is preliminary data.</text>
</comment>
<dbReference type="RefSeq" id="WP_205143797.1">
    <property type="nucleotide sequence ID" value="NZ_JAFBDN010000011.1"/>
</dbReference>
<dbReference type="Pfam" id="PF02559">
    <property type="entry name" value="CarD_TRCF_RID"/>
    <property type="match status" value="1"/>
</dbReference>
<dbReference type="NCBIfam" id="TIGR00580">
    <property type="entry name" value="mfd"/>
    <property type="match status" value="1"/>
</dbReference>
<dbReference type="InterPro" id="IPR004576">
    <property type="entry name" value="Mfd"/>
</dbReference>
<evidence type="ECO:0000256" key="9">
    <source>
        <dbReference type="HAMAP-Rule" id="MF_00969"/>
    </source>
</evidence>
<dbReference type="Gene3D" id="3.40.50.11140">
    <property type="match status" value="1"/>
</dbReference>
<dbReference type="SMART" id="SM00487">
    <property type="entry name" value="DEXDc"/>
    <property type="match status" value="1"/>
</dbReference>
<dbReference type="Gene3D" id="3.30.2060.10">
    <property type="entry name" value="Penicillin-binding protein 1b domain"/>
    <property type="match status" value="1"/>
</dbReference>
<name>A0ABT0VJ31_9LACO</name>
<keyword evidence="4 9" id="KW-0378">Hydrolase</keyword>
<dbReference type="SMART" id="SM01058">
    <property type="entry name" value="CarD_TRCF"/>
    <property type="match status" value="1"/>
</dbReference>
<dbReference type="CDD" id="cd17991">
    <property type="entry name" value="DEXHc_TRCF"/>
    <property type="match status" value="1"/>
</dbReference>
<evidence type="ECO:0000256" key="4">
    <source>
        <dbReference type="ARBA" id="ARBA00022801"/>
    </source>
</evidence>
<dbReference type="SUPFAM" id="SSF52540">
    <property type="entry name" value="P-loop containing nucleoside triphosphate hydrolases"/>
    <property type="match status" value="4"/>
</dbReference>
<dbReference type="PROSITE" id="PS51194">
    <property type="entry name" value="HELICASE_CTER"/>
    <property type="match status" value="1"/>
</dbReference>
<dbReference type="InterPro" id="IPR036101">
    <property type="entry name" value="CarD-like/TRCF_RID_sf"/>
</dbReference>
<evidence type="ECO:0000313" key="13">
    <source>
        <dbReference type="Proteomes" id="UP001057481"/>
    </source>
</evidence>
<feature type="domain" description="Helicase C-terminal" evidence="11">
    <location>
        <begin position="808"/>
        <end position="969"/>
    </location>
</feature>
<dbReference type="Pfam" id="PF21132">
    <property type="entry name" value="MFD_D3"/>
    <property type="match status" value="1"/>
</dbReference>
<accession>A0ABT0VJ31</accession>
<reference evidence="12" key="1">
    <citation type="submission" date="2021-04" db="EMBL/GenBank/DDBJ databases">
        <title>Taxonomic assessment of Weissella genus.</title>
        <authorList>
            <person name="Fanelli F."/>
            <person name="Chieffi D."/>
            <person name="Dell'Aquila A."/>
            <person name="Gyu-Sung C."/>
            <person name="Franz C.M.A.P."/>
            <person name="Fusco V."/>
        </authorList>
    </citation>
    <scope>NUCLEOTIDE SEQUENCE</scope>
    <source>
        <strain evidence="12">LMG 25373</strain>
    </source>
</reference>
<dbReference type="EMBL" id="JAGMVS010000069">
    <property type="protein sequence ID" value="MCM2437847.1"/>
    <property type="molecule type" value="Genomic_DNA"/>
</dbReference>
<comment type="similarity">
    <text evidence="9">In the C-terminal section; belongs to the helicase family. RecG subfamily.</text>
</comment>
<dbReference type="InterPro" id="IPR027417">
    <property type="entry name" value="P-loop_NTPase"/>
</dbReference>
<evidence type="ECO:0000256" key="2">
    <source>
        <dbReference type="ARBA" id="ARBA00022741"/>
    </source>
</evidence>
<evidence type="ECO:0000259" key="11">
    <source>
        <dbReference type="PROSITE" id="PS51194"/>
    </source>
</evidence>
<dbReference type="Gene3D" id="3.40.50.300">
    <property type="entry name" value="P-loop containing nucleotide triphosphate hydrolases"/>
    <property type="match status" value="2"/>
</dbReference>
<dbReference type="SMART" id="SM00982">
    <property type="entry name" value="TRCF"/>
    <property type="match status" value="1"/>
</dbReference>
<dbReference type="InterPro" id="IPR011545">
    <property type="entry name" value="DEAD/DEAH_box_helicase_dom"/>
</dbReference>
<keyword evidence="7 9" id="KW-0238">DNA-binding</keyword>
<dbReference type="Pfam" id="PF17757">
    <property type="entry name" value="UvrB_inter"/>
    <property type="match status" value="1"/>
</dbReference>
<keyword evidence="2 9" id="KW-0547">Nucleotide-binding</keyword>
<dbReference type="Proteomes" id="UP001057481">
    <property type="component" value="Unassembled WGS sequence"/>
</dbReference>
<dbReference type="SUPFAM" id="SSF143517">
    <property type="entry name" value="TRCF domain-like"/>
    <property type="match status" value="1"/>
</dbReference>
<evidence type="ECO:0000313" key="12">
    <source>
        <dbReference type="EMBL" id="MCM2437847.1"/>
    </source>
</evidence>
<keyword evidence="5" id="KW-0347">Helicase</keyword>
<dbReference type="Gene3D" id="3.90.1150.50">
    <property type="entry name" value="Transcription-repair-coupling factor, D7 domain"/>
    <property type="match status" value="1"/>
</dbReference>
<dbReference type="InterPro" id="IPR037235">
    <property type="entry name" value="TRCF-like_C_D7"/>
</dbReference>
<dbReference type="InterPro" id="IPR041471">
    <property type="entry name" value="UvrB_inter"/>
</dbReference>
<evidence type="ECO:0000256" key="8">
    <source>
        <dbReference type="ARBA" id="ARBA00023204"/>
    </source>
</evidence>
<dbReference type="HAMAP" id="MF_00969">
    <property type="entry name" value="TRCF"/>
    <property type="match status" value="1"/>
</dbReference>
<dbReference type="SUPFAM" id="SSF141259">
    <property type="entry name" value="CarD-like"/>
    <property type="match status" value="1"/>
</dbReference>
<comment type="subcellular location">
    <subcellularLocation>
        <location evidence="9">Cytoplasm</location>
    </subcellularLocation>
</comment>
<sequence>MEFETLITKTPAFMDVLEKMTSDSRQMVTGLTDMTKVLWMAEIFKARQASQIIITDNNYHAQQMLIALRGYLGSEFVYDFPVDDSIAIEQSVASPQAQATRLATLKALIGQEPVIVVTTIAGARKKLIAPSKFSTAHIAFNFEDEYELGEVQEKLQTLGYRMQAQVEKPGDMAIRGSIVDIYPLNMENPIRLDFFDTQLDSIRSFDINSQRSIENLEQINVLPATEQVLTAKELADGQLHLMERMQAQRQKLVGAHKKHLTDHFARLFDQLTPENKEINLYLENFTKVHSIIDYLSLTGLIIFDDLAHLLETEKQIDMQNASWLTEQLAQQAVLADINLGDGLHDLVRTKKQPQLLVTHLQKGIGNFKLTNLINVKNRIMQEFFSQLPLLKDEIERWLRQKYTIILVAISQERQLAIQQILQDFEIKTNLVATNNILQNVVQVVELPINQGFELLDQKVAVITENELFNQVKVQRPKQARPKISNTERIKSYAELKVGDYLVHINHGIGVYEGIHTLTVKGLKQDYIKIGYQKDAKIFIPVTQLNLIQKYVGAEDKQPKINRLGGSEWAKTKRKVATQIEDIADELIDLYAKRDAAKGFAFTANPAAMAKFTDAFIYTETPDQLRSTDEVLADMQKAKPMDRLLVGDVGFGKTEVAFRAAYQAFLDNKQVAILVPTTILAQQHFESMQERFGAFGVRIALLSRFQTKQQVKLVLEQVAQHQIDMVVGTHRVLSKDVQFADLGLLIVDEEQRFGVKHKERLKALKNNVDVLTLTATPIPRTLHMSMLGVRDLSVIETPPANRYPIQTYVIEQNGDVIASAIEKEISRQGQVFYLHNRVEDIEKVADYLKMLVPNARVAYAHGQMTEIQLENVLYNFINKEYDVLVATTIIETGVDIPNANTLIIERADHMGLAQLYQLRGRVGRSARIAYAYFTYPENQVLNEESEKRLAAIRDFTELGSGFKIAMRDLSIRGAGNLLGKQQHGFIDSVGYDLYVQMLKEAVDKKQGKVVLERTDAEINLGIEAYIPDSYITNPLQKIEMYQKIRQAQQVDANEEVVADLIDRFGDYPVEVENLIQVNEIKQLADLALVNKIEKTDHFIFVSFNLKNVFKTLSKELIASLDKTKFRSVISEATDSIFKIKFIIQPTMHQQDWLDELKLYLNVVALIIKGANEVHE</sequence>
<dbReference type="InterPro" id="IPR005118">
    <property type="entry name" value="TRCF_C"/>
</dbReference>
<dbReference type="Pfam" id="PF00270">
    <property type="entry name" value="DEAD"/>
    <property type="match status" value="1"/>
</dbReference>
<feature type="domain" description="Helicase ATP-binding" evidence="10">
    <location>
        <begin position="633"/>
        <end position="794"/>
    </location>
</feature>
<dbReference type="PROSITE" id="PS51192">
    <property type="entry name" value="HELICASE_ATP_BIND_1"/>
    <property type="match status" value="1"/>
</dbReference>
<organism evidence="12 13">
    <name type="scientific">Periweissella beninensis</name>
    <dbReference type="NCBI Taxonomy" id="504936"/>
    <lineage>
        <taxon>Bacteria</taxon>
        <taxon>Bacillati</taxon>
        <taxon>Bacillota</taxon>
        <taxon>Bacilli</taxon>
        <taxon>Lactobacillales</taxon>
        <taxon>Lactobacillaceae</taxon>
        <taxon>Periweissella</taxon>
    </lineage>
</organism>
<evidence type="ECO:0000256" key="5">
    <source>
        <dbReference type="ARBA" id="ARBA00022806"/>
    </source>
</evidence>
<dbReference type="Gene3D" id="2.40.10.170">
    <property type="match status" value="1"/>
</dbReference>
<keyword evidence="8 9" id="KW-0234">DNA repair</keyword>
<dbReference type="PANTHER" id="PTHR47964">
    <property type="entry name" value="ATP-DEPENDENT DNA HELICASE HOMOLOG RECG, CHLOROPLASTIC"/>
    <property type="match status" value="1"/>
</dbReference>
<dbReference type="InterPro" id="IPR047112">
    <property type="entry name" value="RecG/Mfd"/>
</dbReference>
<gene>
    <name evidence="9 12" type="primary">mfd</name>
    <name evidence="12" type="ORF">KAK10_07990</name>
</gene>
<dbReference type="InterPro" id="IPR001650">
    <property type="entry name" value="Helicase_C-like"/>
</dbReference>
<comment type="function">
    <text evidence="9">Couples transcription and DNA repair by recognizing RNA polymerase (RNAP) stalled at DNA lesions. Mediates ATP-dependent release of RNAP and its truncated transcript from the DNA, and recruitment of nucleotide excision repair machinery to the damaged site.</text>
</comment>